<dbReference type="Proteomes" id="UP000515150">
    <property type="component" value="Chromosome 4"/>
</dbReference>
<feature type="domain" description="BLOC-2 complex member HPS3 N-terminal" evidence="2">
    <location>
        <begin position="756"/>
        <end position="1051"/>
    </location>
</feature>
<feature type="domain" description="BLOC-2 complex member HPS3 N-terminal" evidence="2">
    <location>
        <begin position="214"/>
        <end position="463"/>
    </location>
</feature>
<reference evidence="5" key="1">
    <citation type="submission" date="2025-08" db="UniProtKB">
        <authorList>
            <consortium name="RefSeq"/>
        </authorList>
    </citation>
    <scope>IDENTIFICATION</scope>
</reference>
<feature type="region of interest" description="Disordered" evidence="1">
    <location>
        <begin position="198"/>
        <end position="219"/>
    </location>
</feature>
<dbReference type="GeneID" id="114854757"/>
<dbReference type="InterPro" id="IPR029437">
    <property type="entry name" value="HPS3_N"/>
</dbReference>
<dbReference type="SUPFAM" id="SSF50978">
    <property type="entry name" value="WD40 repeat-like"/>
    <property type="match status" value="1"/>
</dbReference>
<protein>
    <submittedName>
        <fullName evidence="5">Hermansky-Pudlak syndrome 3 protein</fullName>
    </submittedName>
</protein>
<dbReference type="OrthoDB" id="10255480at2759"/>
<feature type="domain" description="BLOC-2 complex member HPS3 N-terminal" evidence="2">
    <location>
        <begin position="33"/>
        <end position="195"/>
    </location>
</feature>
<evidence type="ECO:0000259" key="3">
    <source>
        <dbReference type="Pfam" id="PF14763"/>
    </source>
</evidence>
<feature type="region of interest" description="Disordered" evidence="1">
    <location>
        <begin position="740"/>
        <end position="761"/>
    </location>
</feature>
<dbReference type="InterPro" id="IPR036322">
    <property type="entry name" value="WD40_repeat_dom_sf"/>
</dbReference>
<dbReference type="CTD" id="84343"/>
<organism evidence="4 5">
    <name type="scientific">Betta splendens</name>
    <name type="common">Siamese fighting fish</name>
    <dbReference type="NCBI Taxonomy" id="158456"/>
    <lineage>
        <taxon>Eukaryota</taxon>
        <taxon>Metazoa</taxon>
        <taxon>Chordata</taxon>
        <taxon>Craniata</taxon>
        <taxon>Vertebrata</taxon>
        <taxon>Euteleostomi</taxon>
        <taxon>Actinopterygii</taxon>
        <taxon>Neopterygii</taxon>
        <taxon>Teleostei</taxon>
        <taxon>Neoteleostei</taxon>
        <taxon>Acanthomorphata</taxon>
        <taxon>Anabantaria</taxon>
        <taxon>Anabantiformes</taxon>
        <taxon>Anabantoidei</taxon>
        <taxon>Osphronemidae</taxon>
        <taxon>Betta</taxon>
    </lineage>
</organism>
<keyword evidence="4" id="KW-1185">Reference proteome</keyword>
<name>A0A9W2XRD2_BETSP</name>
<evidence type="ECO:0000313" key="4">
    <source>
        <dbReference type="Proteomes" id="UP000515150"/>
    </source>
</evidence>
<dbReference type="GO" id="GO:0005737">
    <property type="term" value="C:cytoplasm"/>
    <property type="evidence" value="ECO:0007669"/>
    <property type="project" value="TreeGrafter"/>
</dbReference>
<dbReference type="Pfam" id="PF14763">
    <property type="entry name" value="HPS3_C"/>
    <property type="match status" value="1"/>
</dbReference>
<gene>
    <name evidence="5" type="primary">hps3</name>
</gene>
<dbReference type="PANTHER" id="PTHR28633">
    <property type="entry name" value="HERMANSKY-PUDLAK SYNDROME 3 PROTEIN"/>
    <property type="match status" value="1"/>
</dbReference>
<dbReference type="Pfam" id="PF14761">
    <property type="entry name" value="HPS3_N"/>
    <property type="match status" value="5"/>
</dbReference>
<dbReference type="InterPro" id="IPR017216">
    <property type="entry name" value="HPS3"/>
</dbReference>
<feature type="region of interest" description="Disordered" evidence="1">
    <location>
        <begin position="1023"/>
        <end position="1054"/>
    </location>
</feature>
<dbReference type="KEGG" id="bspl:114854757"/>
<feature type="domain" description="BLOC-2 complex member HPS3 N-terminal" evidence="2">
    <location>
        <begin position="480"/>
        <end position="540"/>
    </location>
</feature>
<evidence type="ECO:0000256" key="1">
    <source>
        <dbReference type="SAM" id="MobiDB-lite"/>
    </source>
</evidence>
<evidence type="ECO:0000313" key="5">
    <source>
        <dbReference type="RefSeq" id="XP_055364586.1"/>
    </source>
</evidence>
<feature type="domain" description="BLOC-2 complex member HPS3 N-terminal" evidence="2">
    <location>
        <begin position="575"/>
        <end position="737"/>
    </location>
</feature>
<proteinExistence type="predicted"/>
<feature type="domain" description="BLOC-2 complex member HPS3 C-terminal" evidence="3">
    <location>
        <begin position="1071"/>
        <end position="1575"/>
    </location>
</feature>
<dbReference type="PANTHER" id="PTHR28633:SF1">
    <property type="entry name" value="BLOC-2 COMPLEX MEMBER HPS3"/>
    <property type="match status" value="1"/>
</dbReference>
<dbReference type="RefSeq" id="XP_055364586.1">
    <property type="nucleotide sequence ID" value="XM_055508611.1"/>
</dbReference>
<sequence>MNLPRITEKGVESRVVSSLKHTGSGTNRLSMVHVYNCHPFASQQIVQVEQEPGLVCCGGGALFVVATGGCKVEAYSLEQGCPLLCRFATMGTVRSIQHSRIGDYLVTIEEKNSATYLRAYTNWRFQAEEKARVGVRLLGHLLRGASVRGGVQMEIIEIPLSERPLAVACCSVTGDLLVGCENTLVLFTLKRQNQQNLQNQSQQNLQGSWPNTQQSSSQTPSALDFERSIILHLPKMTPKQVALCGGYVAVQAELEVLVLKLDAATEPVALEELTDSDTFADHLEDQTDFLLIPKHQELLGDRAKDCDIPVCIEKTGLEDRRQSVLSYVLFRRFSPEFFQGCSVQETQLHSLQLYPLFTRNQSVSLEEPACVFCFFSLPSAGYLYSLKGGVELLSTYQYPEKVLEAVLTDHLLHVITKSALQCFTVRCAAVAARLEDPYIDTTMKACPPCSLEVCALRMQLFISPARSAVAGSGGEGPRRVRLLGHLLRGASVRGGVQMEIIEIPLSERLFAVACCSVTGDLLVGCENTLVLFTLKRQNQQNLQNQKNHRKRGGVQSCINPSSTQAAELTGLSMVHVYNCHPFASQQIVQVEQEPGLVCCGGGALFVVATGGCKVEAYSLEQGCPLLCRFATMGTVRSIQHSRIGDYLVTIEEKNSATYLRAYTNWRFQAEEKARVGVRLLGHLLRGASVRGGVQMEIIEIPLSERPLAVACCSVTGDLLVGCENTLVLFTLKRQNQQNLQNQSQQNLQGSWPNTQQSSSQTPSALDFERSIILHLPKMTPKQVALCGGYVAVQAELEVLVLKLDAATEPVALEELTDSDTFADHLEDQTDFLLIPKHQELLGDRAKDCDIPVCIEKTGLEDRRQSVLSYVLFRRFSPEFFQGCSVQETQLHSLQLYPLFTRNQSVSLEEPACVFCFFSLPSAGYLYSLKGGVELLSTYQYPEKVLEAVLTDHLLHVITKSALQCFTVRCAAVAARLEDPYIDTTMKACPPCSLEVCALRMQLFIGLRSVCVHGRHVVLLSAADTETPEEPERTTQRRGLSRRFTGSSPKESSAAGHGWNLYVVETVSPLALYQEMVEYSQRYAETNPQAQSLRHLLSEAHLLLRASLLQQSTECPQADREVLEDAFRHNCAQLGDCFSRGSQRDCHLALPYYRMSGLSVPEILSRNRPLPSNPHFYGPGFLFYLKHHLLEEMEQNLTQESADEVIDIFSQSEPSELVHVCASPSMINVSPARTLQILQHLEDSTGVSVPLTITMATMMLRMGNMQQYTQLMERHAEMLLIYGFIEEPRLLLHGGGGGRHAHIRPTALTQQLVKTQPGLLVASMVALHENSKVQLEQADHIFQELGCENCLQVDFWEATLMASSQEAVIQELLFRVASVYIERLTNTNSEGASKRRSLKSAEDLVNSCPHYGPLYLWLSVLSPPHTTSPQHLEALHKLQSLLCGPSLSVSSVAPLLERVTEDTLWGFSLHLLCFTRRGQYDISIEKVLDRCPQAIVPYANYQLQDKNMALWWQKLLPELCSRTRAAPHNSILLAALKETLVMVAAEMSPAELLELIPDDGTASYFLPYLLTCSQKHLVA</sequence>
<accession>A0A9W2XRD2</accession>
<evidence type="ECO:0000259" key="2">
    <source>
        <dbReference type="Pfam" id="PF14761"/>
    </source>
</evidence>
<dbReference type="InterPro" id="IPR029438">
    <property type="entry name" value="HPS3_C"/>
</dbReference>